<reference evidence="3" key="1">
    <citation type="submission" date="2014-11" db="EMBL/GenBank/DDBJ databases">
        <authorList>
            <person name="Otto D Thomas"/>
            <person name="Naeem Raeece"/>
        </authorList>
    </citation>
    <scope>NUCLEOTIDE SEQUENCE</scope>
</reference>
<dbReference type="InterPro" id="IPR025461">
    <property type="entry name" value="ABA4-like"/>
</dbReference>
<keyword evidence="2" id="KW-0732">Signal</keyword>
<dbReference type="EMBL" id="CDMZ01001752">
    <property type="protein sequence ID" value="CEM37045.1"/>
    <property type="molecule type" value="Genomic_DNA"/>
</dbReference>
<feature type="transmembrane region" description="Helical" evidence="1">
    <location>
        <begin position="110"/>
        <end position="130"/>
    </location>
</feature>
<evidence type="ECO:0000256" key="1">
    <source>
        <dbReference type="SAM" id="Phobius"/>
    </source>
</evidence>
<dbReference type="PANTHER" id="PTHR34543">
    <property type="entry name" value="PROTEIN ABA DEFICIENT 4, CHLOROPLASTIC"/>
    <property type="match status" value="1"/>
</dbReference>
<organism evidence="3">
    <name type="scientific">Chromera velia CCMP2878</name>
    <dbReference type="NCBI Taxonomy" id="1169474"/>
    <lineage>
        <taxon>Eukaryota</taxon>
        <taxon>Sar</taxon>
        <taxon>Alveolata</taxon>
        <taxon>Colpodellida</taxon>
        <taxon>Chromeraceae</taxon>
        <taxon>Chromera</taxon>
    </lineage>
</organism>
<dbReference type="PhylomeDB" id="A0A0G4H0Z3"/>
<dbReference type="PANTHER" id="PTHR34543:SF1">
    <property type="entry name" value="PROTEIN ABA DEFICIENT 4, CHLOROPLASTIC"/>
    <property type="match status" value="1"/>
</dbReference>
<protein>
    <submittedName>
        <fullName evidence="3">Uncharacterized protein</fullName>
    </submittedName>
</protein>
<feature type="transmembrane region" description="Helical" evidence="1">
    <location>
        <begin position="81"/>
        <end position="98"/>
    </location>
</feature>
<dbReference type="VEuPathDB" id="CryptoDB:Cvel_24215"/>
<name>A0A0G4H0Z3_9ALVE</name>
<dbReference type="AlphaFoldDB" id="A0A0G4H0Z3"/>
<keyword evidence="1" id="KW-0472">Membrane</keyword>
<accession>A0A0G4H0Z3</accession>
<proteinExistence type="predicted"/>
<sequence length="263" mass="29085">MIVHLVLLSGVPFLSEAFVTLGNASHRPSPSFRNVETKRSRSLLTRKAALEGLLGTLDEIPSNTLAQIPVAEFSTFSEQCFTISNCAVTPFWILMIFFPNKEITKRMMQSMWPVLLCALPQAAMILNGFAQPGSLERAKFFFTEAVVKLSAMQTMRELPEVVSEEWAHVLDWDLLAGRLVYLDGLTREVFMAHSLLATFAFGPTGLLIHWLTCLLTGKDNRSLHGDGSPVTDFKGVPTQDLWIDLQPGDLTRDRSSSGPSSGL</sequence>
<feature type="signal peptide" evidence="2">
    <location>
        <begin position="1"/>
        <end position="17"/>
    </location>
</feature>
<feature type="transmembrane region" description="Helical" evidence="1">
    <location>
        <begin position="190"/>
        <end position="211"/>
    </location>
</feature>
<evidence type="ECO:0000313" key="3">
    <source>
        <dbReference type="EMBL" id="CEM37045.1"/>
    </source>
</evidence>
<keyword evidence="1" id="KW-1133">Transmembrane helix</keyword>
<feature type="chain" id="PRO_5005191289" evidence="2">
    <location>
        <begin position="18"/>
        <end position="263"/>
    </location>
</feature>
<dbReference type="Pfam" id="PF14108">
    <property type="entry name" value="ABA4-like"/>
    <property type="match status" value="1"/>
</dbReference>
<keyword evidence="1" id="KW-0812">Transmembrane</keyword>
<evidence type="ECO:0000256" key="2">
    <source>
        <dbReference type="SAM" id="SignalP"/>
    </source>
</evidence>
<gene>
    <name evidence="3" type="ORF">Cvel_24215</name>
</gene>